<organism evidence="1 2">
    <name type="scientific">Neocucurbitaria cava</name>
    <dbReference type="NCBI Taxonomy" id="798079"/>
    <lineage>
        <taxon>Eukaryota</taxon>
        <taxon>Fungi</taxon>
        <taxon>Dikarya</taxon>
        <taxon>Ascomycota</taxon>
        <taxon>Pezizomycotina</taxon>
        <taxon>Dothideomycetes</taxon>
        <taxon>Pleosporomycetidae</taxon>
        <taxon>Pleosporales</taxon>
        <taxon>Pleosporineae</taxon>
        <taxon>Cucurbitariaceae</taxon>
        <taxon>Neocucurbitaria</taxon>
    </lineage>
</organism>
<comment type="caution">
    <text evidence="1">The sequence shown here is derived from an EMBL/GenBank/DDBJ whole genome shotgun (WGS) entry which is preliminary data.</text>
</comment>
<dbReference type="AlphaFoldDB" id="A0A9W8XZ32"/>
<dbReference type="InterPro" id="IPR011990">
    <property type="entry name" value="TPR-like_helical_dom_sf"/>
</dbReference>
<gene>
    <name evidence="1" type="ORF">N0V83_009823</name>
</gene>
<dbReference type="SUPFAM" id="SSF81901">
    <property type="entry name" value="HCP-like"/>
    <property type="match status" value="1"/>
</dbReference>
<evidence type="ECO:0000313" key="2">
    <source>
        <dbReference type="Proteomes" id="UP001140560"/>
    </source>
</evidence>
<sequence length="456" mass="50918">MDAHKADSIIADFLHQKNNMDYGSNIQRLAKKYHVDLEDLSSLAIVTFRIPDLSDPKKKAMLPPSEHKTIAGLLLQGCAQAEDPLAIVHILTAVYSSSSSTDLAGREIALLFPQAEITKYRGILEKLGSKAKSIMLGPNVLTLQGLFLERDGKIEKACGFYKEAIICSHLKFQPGGHPMQLPLIDPWNALGFLLKRSKDPSDQAQAKLYFEKGALEADDPLSYYELAAYEPKGSTKWLQYTSKAAASGHRQAAVNLTDFYEEVNSEHSPVLADKKMQKALNWLLGWKRGSAAALAHEWLQASAKLGHKPSMLKLVDYYEARREHERAKEQLRQVLEPPVSANQVEDVFLYPDCFMRLPIVAPSYSTSSAATLPDTLRRFATQVVFSMLANLIPGLLQNWNIFGYMTRAEGPNFEMFSKSNGLHIGQWLLFWIIGELANLLLKRMINPSSNDGTDLL</sequence>
<keyword evidence="2" id="KW-1185">Reference proteome</keyword>
<dbReference type="OrthoDB" id="5379420at2759"/>
<reference evidence="1" key="1">
    <citation type="submission" date="2022-10" db="EMBL/GenBank/DDBJ databases">
        <title>Tapping the CABI collections for fungal endophytes: first genome assemblies for Collariella, Neodidymelliopsis, Ascochyta clinopodiicola, Didymella pomorum, Didymosphaeria variabile, Neocosmospora piperis and Neocucurbitaria cava.</title>
        <authorList>
            <person name="Hill R."/>
        </authorList>
    </citation>
    <scope>NUCLEOTIDE SEQUENCE</scope>
    <source>
        <strain evidence="1">IMI 356814</strain>
    </source>
</reference>
<dbReference type="Gene3D" id="1.25.40.10">
    <property type="entry name" value="Tetratricopeptide repeat domain"/>
    <property type="match status" value="1"/>
</dbReference>
<proteinExistence type="predicted"/>
<protein>
    <submittedName>
        <fullName evidence="1">Uncharacterized protein</fullName>
    </submittedName>
</protein>
<dbReference type="EMBL" id="JAPEUY010000019">
    <property type="protein sequence ID" value="KAJ4363528.1"/>
    <property type="molecule type" value="Genomic_DNA"/>
</dbReference>
<name>A0A9W8XZ32_9PLEO</name>
<dbReference type="Proteomes" id="UP001140560">
    <property type="component" value="Unassembled WGS sequence"/>
</dbReference>
<evidence type="ECO:0000313" key="1">
    <source>
        <dbReference type="EMBL" id="KAJ4363528.1"/>
    </source>
</evidence>
<accession>A0A9W8XZ32</accession>